<reference evidence="18 19" key="1">
    <citation type="submission" date="2018-03" db="EMBL/GenBank/DDBJ databases">
        <title>Genomic Encyclopedia of Archaeal and Bacterial Type Strains, Phase II (KMG-II): from individual species to whole genera.</title>
        <authorList>
            <person name="Goeker M."/>
        </authorList>
    </citation>
    <scope>NUCLEOTIDE SEQUENCE [LARGE SCALE GENOMIC DNA]</scope>
    <source>
        <strain evidence="18 19">DSM 13175</strain>
    </source>
</reference>
<dbReference type="InterPro" id="IPR012340">
    <property type="entry name" value="NA-bd_OB-fold"/>
</dbReference>
<comment type="similarity">
    <text evidence="1 15">Belongs to the helicase family. RecG subfamily.</text>
</comment>
<dbReference type="CDD" id="cd17992">
    <property type="entry name" value="DEXHc_RecG"/>
    <property type="match status" value="1"/>
</dbReference>
<evidence type="ECO:0000256" key="11">
    <source>
        <dbReference type="ARBA" id="ARBA00023235"/>
    </source>
</evidence>
<evidence type="ECO:0000256" key="14">
    <source>
        <dbReference type="ARBA" id="ARBA00048988"/>
    </source>
</evidence>
<dbReference type="Pfam" id="PF00271">
    <property type="entry name" value="Helicase_C"/>
    <property type="match status" value="1"/>
</dbReference>
<evidence type="ECO:0000256" key="13">
    <source>
        <dbReference type="ARBA" id="ARBA00034808"/>
    </source>
</evidence>
<evidence type="ECO:0000256" key="8">
    <source>
        <dbReference type="ARBA" id="ARBA00023125"/>
    </source>
</evidence>
<evidence type="ECO:0000256" key="3">
    <source>
        <dbReference type="ARBA" id="ARBA00022741"/>
    </source>
</evidence>
<dbReference type="InterPro" id="IPR047112">
    <property type="entry name" value="RecG/Mfd"/>
</dbReference>
<gene>
    <name evidence="18" type="ORF">CLV38_1028</name>
</gene>
<dbReference type="Pfam" id="PF00270">
    <property type="entry name" value="DEAD"/>
    <property type="match status" value="1"/>
</dbReference>
<dbReference type="PROSITE" id="PS51192">
    <property type="entry name" value="HELICASE_ATP_BIND_1"/>
    <property type="match status" value="1"/>
</dbReference>
<evidence type="ECO:0000313" key="19">
    <source>
        <dbReference type="Proteomes" id="UP000238205"/>
    </source>
</evidence>
<dbReference type="NCBIfam" id="NF008165">
    <property type="entry name" value="PRK10917.1-3"/>
    <property type="match status" value="1"/>
</dbReference>
<dbReference type="NCBIfam" id="NF008168">
    <property type="entry name" value="PRK10917.2-2"/>
    <property type="match status" value="1"/>
</dbReference>
<keyword evidence="7 15" id="KW-0067">ATP-binding</keyword>
<evidence type="ECO:0000256" key="10">
    <source>
        <dbReference type="ARBA" id="ARBA00023204"/>
    </source>
</evidence>
<evidence type="ECO:0000256" key="9">
    <source>
        <dbReference type="ARBA" id="ARBA00023172"/>
    </source>
</evidence>
<comment type="catalytic activity">
    <reaction evidence="12 15">
        <text>Couples ATP hydrolysis with the unwinding of duplex DNA by translocating in the 3'-5' direction.</text>
        <dbReference type="EC" id="5.6.2.4"/>
    </reaction>
</comment>
<keyword evidence="6 15" id="KW-0347">Helicase</keyword>
<evidence type="ECO:0000256" key="5">
    <source>
        <dbReference type="ARBA" id="ARBA00022801"/>
    </source>
</evidence>
<dbReference type="InterPro" id="IPR001650">
    <property type="entry name" value="Helicase_C-like"/>
</dbReference>
<accession>A0A2T0WAW0</accession>
<dbReference type="CDD" id="cd04488">
    <property type="entry name" value="RecG_wedge_OBF"/>
    <property type="match status" value="1"/>
</dbReference>
<dbReference type="RefSeq" id="WP_106190378.1">
    <property type="nucleotide sequence ID" value="NZ_PVTO01000002.1"/>
</dbReference>
<dbReference type="SMART" id="SM00487">
    <property type="entry name" value="DEXDc"/>
    <property type="match status" value="1"/>
</dbReference>
<comment type="catalytic activity">
    <reaction evidence="14 15">
        <text>ATP + H2O = ADP + phosphate + H(+)</text>
        <dbReference type="Rhea" id="RHEA:13065"/>
        <dbReference type="ChEBI" id="CHEBI:15377"/>
        <dbReference type="ChEBI" id="CHEBI:15378"/>
        <dbReference type="ChEBI" id="CHEBI:30616"/>
        <dbReference type="ChEBI" id="CHEBI:43474"/>
        <dbReference type="ChEBI" id="CHEBI:456216"/>
        <dbReference type="EC" id="5.6.2.4"/>
    </reaction>
</comment>
<dbReference type="Gene3D" id="3.40.50.300">
    <property type="entry name" value="P-loop containing nucleotide triphosphate hydrolases"/>
    <property type="match status" value="2"/>
</dbReference>
<proteinExistence type="inferred from homology"/>
<evidence type="ECO:0000256" key="2">
    <source>
        <dbReference type="ARBA" id="ARBA00017846"/>
    </source>
</evidence>
<comment type="function">
    <text evidence="15">Plays a critical role in recombination and DNA repair. Helps process Holliday junction intermediates to mature products by catalyzing branch migration. Has replication fork regression activity, unwinds stalled or blocked replication forks to make a HJ that can be resolved. Has a DNA unwinding activity characteristic of a DNA helicase with 3'-5' polarity.</text>
</comment>
<dbReference type="Pfam" id="PF19833">
    <property type="entry name" value="RecG_dom3_C"/>
    <property type="match status" value="1"/>
</dbReference>
<dbReference type="SUPFAM" id="SSF50249">
    <property type="entry name" value="Nucleic acid-binding proteins"/>
    <property type="match status" value="1"/>
</dbReference>
<evidence type="ECO:0000256" key="4">
    <source>
        <dbReference type="ARBA" id="ARBA00022763"/>
    </source>
</evidence>
<dbReference type="InterPro" id="IPR033454">
    <property type="entry name" value="RecG_wedge"/>
</dbReference>
<evidence type="ECO:0000259" key="17">
    <source>
        <dbReference type="PROSITE" id="PS51194"/>
    </source>
</evidence>
<feature type="domain" description="Helicase ATP-binding" evidence="16">
    <location>
        <begin position="270"/>
        <end position="431"/>
    </location>
</feature>
<evidence type="ECO:0000259" key="16">
    <source>
        <dbReference type="PROSITE" id="PS51192"/>
    </source>
</evidence>
<protein>
    <recommendedName>
        <fullName evidence="2 15">ATP-dependent DNA helicase RecG</fullName>
        <ecNumber evidence="13 15">5.6.2.4</ecNumber>
    </recommendedName>
</protein>
<keyword evidence="4 15" id="KW-0227">DNA damage</keyword>
<dbReference type="InterPro" id="IPR004609">
    <property type="entry name" value="ATP-dep_DNA_helicase_RecG"/>
</dbReference>
<keyword evidence="8" id="KW-0238">DNA-binding</keyword>
<dbReference type="InterPro" id="IPR011545">
    <property type="entry name" value="DEAD/DEAH_box_helicase_dom"/>
</dbReference>
<dbReference type="InterPro" id="IPR045562">
    <property type="entry name" value="RecG_dom3_C"/>
</dbReference>
<dbReference type="PANTHER" id="PTHR47964">
    <property type="entry name" value="ATP-DEPENDENT DNA HELICASE HOMOLOG RECG, CHLOROPLASTIC"/>
    <property type="match status" value="1"/>
</dbReference>
<feature type="domain" description="Helicase C-terminal" evidence="17">
    <location>
        <begin position="450"/>
        <end position="615"/>
    </location>
</feature>
<keyword evidence="11" id="KW-0413">Isomerase</keyword>
<sequence>MNKTIQDPVSVLSGVGEKRVEALNELGIFTVENLLTHYPFRYEDLTVKAIDEIEDNEKVVLEGVAISDGVVSHFGRKKNRLTFRINCDHVIVTVTFFNQPFLQKQIQAGKELKIFGKWDVNRKQLNGMKLLAVSGDNQNSEAIYHTTKKIRQSTLLKLIRQAWDGYHSVIDDTLPDLLLKEFDLLSMADTIYHMHFPETDVFMEKARYSVIFREFFYYQLKLGWRKKQLKNAQLGKSLNYNVEALKEFFSTLPYELTDAQKRVVNEVCKDLKSPRQMFRLIQGDVGSGKTVVAAAAILAAKTDGKQTAFMAPTEILATQHKESLEDMFKYINIKVALLTGSTKKKERDRILEELGEGTLDCIVGTHALIQEGVNYHSLSLVITDEQHRFGVNQRKALREKGMHPDVLFMTATPIPRTLSITAFGEMDVSVIDEMPKGRKAISTYWIRPKHFERLLTFVKKELDKRHQIYVISPLIEESEMMDLENVTELHATYQKALGPHVKVGLLHGKMPSSEKEAVMADFQENKLNVLVSTTVIEVGVNVPNATLMVIHDADRFGLAQLHQLRGRVGRGSQESYCILIANPKGEKGAERMKIVTETTDGFVLSEKDLEMRGAGDMFGFKQSGIPEFKVADLVEDAPILEEARAQAILLLNSDSFYQEDQYLKLREEIGIIINQQPILD</sequence>
<dbReference type="SUPFAM" id="SSF52540">
    <property type="entry name" value="P-loop containing nucleoside triphosphate hydrolases"/>
    <property type="match status" value="2"/>
</dbReference>
<dbReference type="GO" id="GO:0003677">
    <property type="term" value="F:DNA binding"/>
    <property type="evidence" value="ECO:0007669"/>
    <property type="project" value="UniProtKB-KW"/>
</dbReference>
<keyword evidence="19" id="KW-1185">Reference proteome</keyword>
<evidence type="ECO:0000256" key="6">
    <source>
        <dbReference type="ARBA" id="ARBA00022806"/>
    </source>
</evidence>
<keyword evidence="10 15" id="KW-0234">DNA repair</keyword>
<dbReference type="GO" id="GO:0043138">
    <property type="term" value="F:3'-5' DNA helicase activity"/>
    <property type="evidence" value="ECO:0007669"/>
    <property type="project" value="UniProtKB-EC"/>
</dbReference>
<evidence type="ECO:0000256" key="7">
    <source>
        <dbReference type="ARBA" id="ARBA00022840"/>
    </source>
</evidence>
<dbReference type="NCBIfam" id="TIGR00643">
    <property type="entry name" value="recG"/>
    <property type="match status" value="1"/>
</dbReference>
<comment type="caution">
    <text evidence="18">The sequence shown here is derived from an EMBL/GenBank/DDBJ whole genome shotgun (WGS) entry which is preliminary data.</text>
</comment>
<evidence type="ECO:0000313" key="18">
    <source>
        <dbReference type="EMBL" id="PRY83827.1"/>
    </source>
</evidence>
<dbReference type="EC" id="5.6.2.4" evidence="13 15"/>
<dbReference type="PROSITE" id="PS51194">
    <property type="entry name" value="HELICASE_CTER"/>
    <property type="match status" value="1"/>
</dbReference>
<dbReference type="Gene3D" id="2.40.50.140">
    <property type="entry name" value="Nucleic acid-binding proteins"/>
    <property type="match status" value="1"/>
</dbReference>
<dbReference type="InterPro" id="IPR027417">
    <property type="entry name" value="P-loop_NTPase"/>
</dbReference>
<dbReference type="PANTHER" id="PTHR47964:SF1">
    <property type="entry name" value="ATP-DEPENDENT DNA HELICASE HOMOLOG RECG, CHLOROPLASTIC"/>
    <property type="match status" value="1"/>
</dbReference>
<dbReference type="InterPro" id="IPR014001">
    <property type="entry name" value="Helicase_ATP-bd"/>
</dbReference>
<dbReference type="GO" id="GO:0016887">
    <property type="term" value="F:ATP hydrolysis activity"/>
    <property type="evidence" value="ECO:0007669"/>
    <property type="project" value="RHEA"/>
</dbReference>
<dbReference type="Pfam" id="PF17191">
    <property type="entry name" value="RecG_wedge"/>
    <property type="match status" value="1"/>
</dbReference>
<organism evidence="18 19">
    <name type="scientific">Alkalibacterium olivapovliticus</name>
    <dbReference type="NCBI Taxonomy" id="99907"/>
    <lineage>
        <taxon>Bacteria</taxon>
        <taxon>Bacillati</taxon>
        <taxon>Bacillota</taxon>
        <taxon>Bacilli</taxon>
        <taxon>Lactobacillales</taxon>
        <taxon>Carnobacteriaceae</taxon>
        <taxon>Alkalibacterium</taxon>
    </lineage>
</organism>
<dbReference type="GO" id="GO:0006310">
    <property type="term" value="P:DNA recombination"/>
    <property type="evidence" value="ECO:0007669"/>
    <property type="project" value="UniProtKB-UniRule"/>
</dbReference>
<dbReference type="GO" id="GO:0005524">
    <property type="term" value="F:ATP binding"/>
    <property type="evidence" value="ECO:0007669"/>
    <property type="project" value="UniProtKB-KW"/>
</dbReference>
<evidence type="ECO:0000256" key="12">
    <source>
        <dbReference type="ARBA" id="ARBA00034617"/>
    </source>
</evidence>
<dbReference type="SMART" id="SM00490">
    <property type="entry name" value="HELICc"/>
    <property type="match status" value="2"/>
</dbReference>
<dbReference type="EMBL" id="PVTO01000002">
    <property type="protein sequence ID" value="PRY83827.1"/>
    <property type="molecule type" value="Genomic_DNA"/>
</dbReference>
<keyword evidence="9 15" id="KW-0233">DNA recombination</keyword>
<keyword evidence="3 15" id="KW-0547">Nucleotide-binding</keyword>
<keyword evidence="5 15" id="KW-0378">Hydrolase</keyword>
<dbReference type="AlphaFoldDB" id="A0A2T0WAW0"/>
<evidence type="ECO:0000256" key="15">
    <source>
        <dbReference type="RuleBase" id="RU363016"/>
    </source>
</evidence>
<evidence type="ECO:0000256" key="1">
    <source>
        <dbReference type="ARBA" id="ARBA00007504"/>
    </source>
</evidence>
<dbReference type="GO" id="GO:0006281">
    <property type="term" value="P:DNA repair"/>
    <property type="evidence" value="ECO:0007669"/>
    <property type="project" value="UniProtKB-UniRule"/>
</dbReference>
<name>A0A2T0WAW0_9LACT</name>
<dbReference type="OrthoDB" id="9804325at2"/>
<dbReference type="Proteomes" id="UP000238205">
    <property type="component" value="Unassembled WGS sequence"/>
</dbReference>